<dbReference type="OrthoDB" id="582614at2"/>
<evidence type="ECO:0000313" key="3">
    <source>
        <dbReference type="EMBL" id="ABW29974.1"/>
    </source>
</evidence>
<dbReference type="InterPro" id="IPR032806">
    <property type="entry name" value="YbfD_N"/>
</dbReference>
<name>B0C5W2_ACAM1</name>
<dbReference type="InterPro" id="IPR051698">
    <property type="entry name" value="Transposase_11-like"/>
</dbReference>
<dbReference type="eggNOG" id="COG5433">
    <property type="taxonomic scope" value="Bacteria"/>
</dbReference>
<dbReference type="STRING" id="329726.AM1_5006"/>
<dbReference type="NCBIfam" id="NF033564">
    <property type="entry name" value="transpos_ISAs1"/>
    <property type="match status" value="1"/>
</dbReference>
<dbReference type="Proteomes" id="UP000000268">
    <property type="component" value="Chromosome"/>
</dbReference>
<proteinExistence type="predicted"/>
<sequence length="384" mass="42964">MTSSPFASIIEHFSDLDDPRAAHRIEYSLEDIIFITLCAVLCGADNWVEVANYGCSKAQWLKQWIALPNGIPSHDTFEWVFARLKPQQLQQCFLNWTQAIYHLSAGALIAIDGKTLRGAIATGEQRSLIHMVSAWASHNRLVLGQRTVEEKSNEITAIPELLKILELEGALVSIDAMGCQTAIAETIIEGQGDYVLALKGNQGDLYNDVVQLFDHACQTQFQGIEHDSYQTVEKGHGRIEHRTYWTMGQTDYLLGAERWAQLKSIGCVESCRRQPGHPGTLQRRYYLLSIESDAQRFADAVRSHWGIENQLHWILDVGFREDKLRACQGYSAQNLSVIRHIAANLLQQESTAKCGVKAKRLKAGWDDDYLVKILSAAAKGIPAS</sequence>
<dbReference type="PANTHER" id="PTHR30298:SF0">
    <property type="entry name" value="PROTEIN YBFL-RELATED"/>
    <property type="match status" value="1"/>
</dbReference>
<dbReference type="PANTHER" id="PTHR30298">
    <property type="entry name" value="H REPEAT-ASSOCIATED PREDICTED TRANSPOSASE"/>
    <property type="match status" value="1"/>
</dbReference>
<reference evidence="3 4" key="1">
    <citation type="journal article" date="2008" name="Proc. Natl. Acad. Sci. U.S.A.">
        <title>Niche adaptation and genome expansion in the chlorophyll d-producing cyanobacterium Acaryochloris marina.</title>
        <authorList>
            <person name="Swingley W.D."/>
            <person name="Chen M."/>
            <person name="Cheung P.C."/>
            <person name="Conrad A.L."/>
            <person name="Dejesa L.C."/>
            <person name="Hao J."/>
            <person name="Honchak B.M."/>
            <person name="Karbach L.E."/>
            <person name="Kurdoglu A."/>
            <person name="Lahiri S."/>
            <person name="Mastrian S.D."/>
            <person name="Miyashita H."/>
            <person name="Page L."/>
            <person name="Ramakrishna P."/>
            <person name="Satoh S."/>
            <person name="Sattley W.M."/>
            <person name="Shimada Y."/>
            <person name="Taylor H.L."/>
            <person name="Tomo T."/>
            <person name="Tsuchiya T."/>
            <person name="Wang Z.T."/>
            <person name="Raymond J."/>
            <person name="Mimuro M."/>
            <person name="Blankenship R.E."/>
            <person name="Touchman J.W."/>
        </authorList>
    </citation>
    <scope>NUCLEOTIDE SEQUENCE [LARGE SCALE GENOMIC DNA]</scope>
    <source>
        <strain evidence="4">MBIC 11017</strain>
    </source>
</reference>
<dbReference type="RefSeq" id="WP_012165245.1">
    <property type="nucleotide sequence ID" value="NC_009925.1"/>
</dbReference>
<dbReference type="InterPro" id="IPR002559">
    <property type="entry name" value="Transposase_11"/>
</dbReference>
<dbReference type="KEGG" id="amr:AM1_5006"/>
<dbReference type="Pfam" id="PF01609">
    <property type="entry name" value="DDE_Tnp_1"/>
    <property type="match status" value="1"/>
</dbReference>
<evidence type="ECO:0000313" key="4">
    <source>
        <dbReference type="Proteomes" id="UP000000268"/>
    </source>
</evidence>
<evidence type="ECO:0000259" key="1">
    <source>
        <dbReference type="Pfam" id="PF01609"/>
    </source>
</evidence>
<keyword evidence="4" id="KW-1185">Reference proteome</keyword>
<feature type="domain" description="H repeat-associated protein N-terminal" evidence="2">
    <location>
        <begin position="10"/>
        <end position="97"/>
    </location>
</feature>
<protein>
    <submittedName>
        <fullName evidence="3">Transposase, IS4 family</fullName>
    </submittedName>
</protein>
<dbReference type="GO" id="GO:0006313">
    <property type="term" value="P:DNA transposition"/>
    <property type="evidence" value="ECO:0007669"/>
    <property type="project" value="InterPro"/>
</dbReference>
<dbReference type="HOGENOM" id="CLU_046404_0_1_3"/>
<accession>B0C5W2</accession>
<organism evidence="3 4">
    <name type="scientific">Acaryochloris marina (strain MBIC 11017)</name>
    <dbReference type="NCBI Taxonomy" id="329726"/>
    <lineage>
        <taxon>Bacteria</taxon>
        <taxon>Bacillati</taxon>
        <taxon>Cyanobacteriota</taxon>
        <taxon>Cyanophyceae</taxon>
        <taxon>Acaryochloridales</taxon>
        <taxon>Acaryochloridaceae</taxon>
        <taxon>Acaryochloris</taxon>
    </lineage>
</organism>
<dbReference type="GO" id="GO:0004803">
    <property type="term" value="F:transposase activity"/>
    <property type="evidence" value="ECO:0007669"/>
    <property type="project" value="InterPro"/>
</dbReference>
<dbReference type="EMBL" id="CP000828">
    <property type="protein sequence ID" value="ABW29974.1"/>
    <property type="molecule type" value="Genomic_DNA"/>
</dbReference>
<dbReference type="AlphaFoldDB" id="B0C5W2"/>
<evidence type="ECO:0000259" key="2">
    <source>
        <dbReference type="Pfam" id="PF13808"/>
    </source>
</evidence>
<feature type="domain" description="Transposase IS4-like" evidence="1">
    <location>
        <begin position="108"/>
        <end position="345"/>
    </location>
</feature>
<dbReference type="InterPro" id="IPR047647">
    <property type="entry name" value="ISAs1_transpos"/>
</dbReference>
<dbReference type="Pfam" id="PF13808">
    <property type="entry name" value="DDE_Tnp_1_assoc"/>
    <property type="match status" value="1"/>
</dbReference>
<dbReference type="GO" id="GO:0003677">
    <property type="term" value="F:DNA binding"/>
    <property type="evidence" value="ECO:0007669"/>
    <property type="project" value="InterPro"/>
</dbReference>
<gene>
    <name evidence="3" type="ordered locus">AM1_5006</name>
</gene>